<accession>A0A9X1DDC6</accession>
<evidence type="ECO:0000313" key="2">
    <source>
        <dbReference type="Proteomes" id="UP001138757"/>
    </source>
</evidence>
<dbReference type="AlphaFoldDB" id="A0A9X1DDC6"/>
<dbReference type="EMBL" id="JAHGAW010000009">
    <property type="protein sequence ID" value="MBT2188087.1"/>
    <property type="molecule type" value="Genomic_DNA"/>
</dbReference>
<dbReference type="Proteomes" id="UP001138757">
    <property type="component" value="Unassembled WGS sequence"/>
</dbReference>
<gene>
    <name evidence="1" type="ORF">KK488_14120</name>
</gene>
<sequence length="93" mass="9845">MGVTYRAEAPDQIVIEHLGAIDLLYHHRSGATHLVAAPMPQILEALGDGPATVADLIGRLAAQFDFDAAEDMASLLEQRLAELAALGLVRVDG</sequence>
<name>A0A9X1DDC6_9SPHN</name>
<protein>
    <submittedName>
        <fullName evidence="1">HPr-rel-A system PqqD family peptide chaperone</fullName>
    </submittedName>
</protein>
<dbReference type="InterPro" id="IPR027599">
    <property type="entry name" value="PqqD-rel_X"/>
</dbReference>
<comment type="caution">
    <text evidence="1">The sequence shown here is derived from an EMBL/GenBank/DDBJ whole genome shotgun (WGS) entry which is preliminary data.</text>
</comment>
<organism evidence="1 2">
    <name type="scientific">Sphingobium nicotianae</name>
    <dbReference type="NCBI Taxonomy" id="2782607"/>
    <lineage>
        <taxon>Bacteria</taxon>
        <taxon>Pseudomonadati</taxon>
        <taxon>Pseudomonadota</taxon>
        <taxon>Alphaproteobacteria</taxon>
        <taxon>Sphingomonadales</taxon>
        <taxon>Sphingomonadaceae</taxon>
        <taxon>Sphingobium</taxon>
    </lineage>
</organism>
<dbReference type="RefSeq" id="WP_214624344.1">
    <property type="nucleotide sequence ID" value="NZ_JAHGAW010000009.1"/>
</dbReference>
<reference evidence="1" key="1">
    <citation type="submission" date="2021-05" db="EMBL/GenBank/DDBJ databases">
        <title>Genome of Sphingobium sp. strain.</title>
        <authorList>
            <person name="Fan R."/>
        </authorList>
    </citation>
    <scope>NUCLEOTIDE SEQUENCE</scope>
    <source>
        <strain evidence="1">H33</strain>
    </source>
</reference>
<keyword evidence="2" id="KW-1185">Reference proteome</keyword>
<evidence type="ECO:0000313" key="1">
    <source>
        <dbReference type="EMBL" id="MBT2188087.1"/>
    </source>
</evidence>
<proteinExistence type="predicted"/>
<dbReference type="NCBIfam" id="TIGR04353">
    <property type="entry name" value="PqqD_rel_X"/>
    <property type="match status" value="1"/>
</dbReference>